<sequence>MRTRLLEMLVQVVRTGSFTAAAQLTHATQSTVSKAVQQLEQELGVVLLERQVTPIKPTAAGEIVLAHAHSVLDDLQRMQNELDQLQGLQRGVLRLGLPPIGSANLFAPLFVTYRKRFPNIEIHLEEHGSRHLEQLLLAGEIELAATLLPVSEALQTQFVFQSRLMAVVALDHPLAHRSEIALAELADTPFIFFEAGFALNAQLQHACRLQGFEPQEATHSGQIDFVVALVAAGYGVAFLPEVMVPNRQQAQIRFVPLVPAEGTVWQLTLAWPRNRQLSPAAQQWLQLAQEQLA</sequence>
<dbReference type="InterPro" id="IPR036390">
    <property type="entry name" value="WH_DNA-bd_sf"/>
</dbReference>
<dbReference type="PANTHER" id="PTHR30419:SF8">
    <property type="entry name" value="NITROGEN ASSIMILATION TRANSCRIPTIONAL ACTIVATOR-RELATED"/>
    <property type="match status" value="1"/>
</dbReference>
<dbReference type="EMBL" id="SSWX01000004">
    <property type="protein sequence ID" value="THJ35268.1"/>
    <property type="molecule type" value="Genomic_DNA"/>
</dbReference>
<dbReference type="PROSITE" id="PS50931">
    <property type="entry name" value="HTH_LYSR"/>
    <property type="match status" value="1"/>
</dbReference>
<keyword evidence="2" id="KW-0805">Transcription regulation</keyword>
<name>A0A4S5BYT8_9BURK</name>
<dbReference type="FunFam" id="1.10.10.10:FF:000001">
    <property type="entry name" value="LysR family transcriptional regulator"/>
    <property type="match status" value="1"/>
</dbReference>
<dbReference type="Gene3D" id="3.40.190.290">
    <property type="match status" value="1"/>
</dbReference>
<comment type="similarity">
    <text evidence="1">Belongs to the LysR transcriptional regulatory family.</text>
</comment>
<dbReference type="PRINTS" id="PR00039">
    <property type="entry name" value="HTHLYSR"/>
</dbReference>
<gene>
    <name evidence="6" type="ORF">E8K88_04560</name>
</gene>
<dbReference type="CDD" id="cd08438">
    <property type="entry name" value="PBP2_CidR"/>
    <property type="match status" value="1"/>
</dbReference>
<dbReference type="OrthoDB" id="5671700at2"/>
<dbReference type="Pfam" id="PF00126">
    <property type="entry name" value="HTH_1"/>
    <property type="match status" value="1"/>
</dbReference>
<protein>
    <submittedName>
        <fullName evidence="6">LysR family transcriptional regulator</fullName>
    </submittedName>
</protein>
<proteinExistence type="inferred from homology"/>
<evidence type="ECO:0000313" key="7">
    <source>
        <dbReference type="Proteomes" id="UP000306236"/>
    </source>
</evidence>
<dbReference type="GO" id="GO:0005829">
    <property type="term" value="C:cytosol"/>
    <property type="evidence" value="ECO:0007669"/>
    <property type="project" value="TreeGrafter"/>
</dbReference>
<evidence type="ECO:0000256" key="1">
    <source>
        <dbReference type="ARBA" id="ARBA00009437"/>
    </source>
</evidence>
<dbReference type="GO" id="GO:0003677">
    <property type="term" value="F:DNA binding"/>
    <property type="evidence" value="ECO:0007669"/>
    <property type="project" value="UniProtKB-KW"/>
</dbReference>
<accession>A0A4S5BYT8</accession>
<dbReference type="InterPro" id="IPR050950">
    <property type="entry name" value="HTH-type_LysR_regulators"/>
</dbReference>
<dbReference type="InterPro" id="IPR036388">
    <property type="entry name" value="WH-like_DNA-bd_sf"/>
</dbReference>
<evidence type="ECO:0000256" key="4">
    <source>
        <dbReference type="ARBA" id="ARBA00023163"/>
    </source>
</evidence>
<organism evidence="6 7">
    <name type="scientific">Lampropedia aestuarii</name>
    <dbReference type="NCBI Taxonomy" id="2562762"/>
    <lineage>
        <taxon>Bacteria</taxon>
        <taxon>Pseudomonadati</taxon>
        <taxon>Pseudomonadota</taxon>
        <taxon>Betaproteobacteria</taxon>
        <taxon>Burkholderiales</taxon>
        <taxon>Comamonadaceae</taxon>
        <taxon>Lampropedia</taxon>
    </lineage>
</organism>
<evidence type="ECO:0000259" key="5">
    <source>
        <dbReference type="PROSITE" id="PS50931"/>
    </source>
</evidence>
<dbReference type="SUPFAM" id="SSF46785">
    <property type="entry name" value="Winged helix' DNA-binding domain"/>
    <property type="match status" value="1"/>
</dbReference>
<dbReference type="InterPro" id="IPR000847">
    <property type="entry name" value="LysR_HTH_N"/>
</dbReference>
<evidence type="ECO:0000313" key="6">
    <source>
        <dbReference type="EMBL" id="THJ35268.1"/>
    </source>
</evidence>
<dbReference type="AlphaFoldDB" id="A0A4S5BYT8"/>
<evidence type="ECO:0000256" key="2">
    <source>
        <dbReference type="ARBA" id="ARBA00023015"/>
    </source>
</evidence>
<dbReference type="RefSeq" id="WP_136405465.1">
    <property type="nucleotide sequence ID" value="NZ_SSWX01000004.1"/>
</dbReference>
<dbReference type="Proteomes" id="UP000306236">
    <property type="component" value="Unassembled WGS sequence"/>
</dbReference>
<keyword evidence="4" id="KW-0804">Transcription</keyword>
<keyword evidence="3" id="KW-0238">DNA-binding</keyword>
<dbReference type="SUPFAM" id="SSF53850">
    <property type="entry name" value="Periplasmic binding protein-like II"/>
    <property type="match status" value="1"/>
</dbReference>
<reference evidence="6 7" key="1">
    <citation type="submission" date="2019-04" db="EMBL/GenBank/DDBJ databases">
        <title>Lampropedia sp YIM MLB12 draf genome.</title>
        <authorList>
            <person name="Wang Y.-X."/>
        </authorList>
    </citation>
    <scope>NUCLEOTIDE SEQUENCE [LARGE SCALE GENOMIC DNA]</scope>
    <source>
        <strain evidence="6 7">YIM MLB12</strain>
    </source>
</reference>
<dbReference type="GO" id="GO:0003700">
    <property type="term" value="F:DNA-binding transcription factor activity"/>
    <property type="evidence" value="ECO:0007669"/>
    <property type="project" value="InterPro"/>
</dbReference>
<keyword evidence="7" id="KW-1185">Reference proteome</keyword>
<dbReference type="Gene3D" id="1.10.10.10">
    <property type="entry name" value="Winged helix-like DNA-binding domain superfamily/Winged helix DNA-binding domain"/>
    <property type="match status" value="1"/>
</dbReference>
<dbReference type="Pfam" id="PF03466">
    <property type="entry name" value="LysR_substrate"/>
    <property type="match status" value="1"/>
</dbReference>
<dbReference type="PANTHER" id="PTHR30419">
    <property type="entry name" value="HTH-TYPE TRANSCRIPTIONAL REGULATOR YBHD"/>
    <property type="match status" value="1"/>
</dbReference>
<dbReference type="InterPro" id="IPR005119">
    <property type="entry name" value="LysR_subst-bd"/>
</dbReference>
<evidence type="ECO:0000256" key="3">
    <source>
        <dbReference type="ARBA" id="ARBA00023125"/>
    </source>
</evidence>
<comment type="caution">
    <text evidence="6">The sequence shown here is derived from an EMBL/GenBank/DDBJ whole genome shotgun (WGS) entry which is preliminary data.</text>
</comment>
<feature type="domain" description="HTH lysR-type" evidence="5">
    <location>
        <begin position="1"/>
        <end position="58"/>
    </location>
</feature>